<dbReference type="Proteomes" id="UP000806285">
    <property type="component" value="Unassembled WGS sequence"/>
</dbReference>
<feature type="region of interest" description="Disordered" evidence="1">
    <location>
        <begin position="101"/>
        <end position="138"/>
    </location>
</feature>
<comment type="caution">
    <text evidence="2">The sequence shown here is derived from an EMBL/GenBank/DDBJ whole genome shotgun (WGS) entry which is preliminary data.</text>
</comment>
<proteinExistence type="predicted"/>
<dbReference type="RefSeq" id="WP_193674911.1">
    <property type="nucleotide sequence ID" value="NZ_JADDIV010000001.1"/>
</dbReference>
<evidence type="ECO:0000313" key="3">
    <source>
        <dbReference type="Proteomes" id="UP000806285"/>
    </source>
</evidence>
<gene>
    <name evidence="2" type="ORF">IM787_01775</name>
</gene>
<feature type="compositionally biased region" description="Basic residues" evidence="1">
    <location>
        <begin position="115"/>
        <end position="124"/>
    </location>
</feature>
<evidence type="ECO:0000256" key="1">
    <source>
        <dbReference type="SAM" id="MobiDB-lite"/>
    </source>
</evidence>
<protein>
    <submittedName>
        <fullName evidence="2">Polyhydroxyalkanoic acid system family protein</fullName>
    </submittedName>
</protein>
<dbReference type="InterPro" id="IPR013433">
    <property type="entry name" value="PHA_gran_rgn"/>
</dbReference>
<dbReference type="Pfam" id="PF09650">
    <property type="entry name" value="PHA_gran_rgn"/>
    <property type="match status" value="1"/>
</dbReference>
<organism evidence="2 3">
    <name type="scientific">Ramlibacter pallidus</name>
    <dbReference type="NCBI Taxonomy" id="2780087"/>
    <lineage>
        <taxon>Bacteria</taxon>
        <taxon>Pseudomonadati</taxon>
        <taxon>Pseudomonadota</taxon>
        <taxon>Betaproteobacteria</taxon>
        <taxon>Burkholderiales</taxon>
        <taxon>Comamonadaceae</taxon>
        <taxon>Ramlibacter</taxon>
    </lineage>
</organism>
<evidence type="ECO:0000313" key="2">
    <source>
        <dbReference type="EMBL" id="MBE7366286.1"/>
    </source>
</evidence>
<dbReference type="EMBL" id="JADDIV010000001">
    <property type="protein sequence ID" value="MBE7366286.1"/>
    <property type="molecule type" value="Genomic_DNA"/>
</dbReference>
<name>A0ABR9RYH3_9BURK</name>
<reference evidence="2 3" key="1">
    <citation type="submission" date="2020-10" db="EMBL/GenBank/DDBJ databases">
        <title>Ramlibacter sp. HM2 16S ribosomal RNA gene Genome sequencing and assembly.</title>
        <authorList>
            <person name="Kang M."/>
        </authorList>
    </citation>
    <scope>NUCLEOTIDE SEQUENCE [LARGE SCALE GENOMIC DNA]</scope>
    <source>
        <strain evidence="2 3">HM2</strain>
    </source>
</reference>
<accession>A0ABR9RYH3</accession>
<keyword evidence="3" id="KW-1185">Reference proteome</keyword>
<dbReference type="NCBIfam" id="TIGR02610">
    <property type="entry name" value="PHA_gran_rgn"/>
    <property type="match status" value="1"/>
</dbReference>
<sequence length="138" mass="15389">MADIHIVREHALGLEQARKLAFRWAEVAEKKLEMDCTYAEGKSSDVVSFKRPGASGELKVTKDRFELDARLGLLLGVFKARIESEIVKNLDQLLEQEDPLHAFEQGLQKHETKHAAKHAPRKAAAKAAKPPAARKKSP</sequence>